<dbReference type="CDD" id="cd11474">
    <property type="entry name" value="SLC5sbd_CHT"/>
    <property type="match status" value="1"/>
</dbReference>
<keyword evidence="10" id="KW-1185">Reference proteome</keyword>
<dbReference type="Pfam" id="PF00474">
    <property type="entry name" value="SSF"/>
    <property type="match status" value="1"/>
</dbReference>
<evidence type="ECO:0000256" key="6">
    <source>
        <dbReference type="ARBA" id="ARBA00023136"/>
    </source>
</evidence>
<keyword evidence="4 8" id="KW-0812">Transmembrane</keyword>
<evidence type="ECO:0000256" key="5">
    <source>
        <dbReference type="ARBA" id="ARBA00022989"/>
    </source>
</evidence>
<accession>A0A518AKL0</accession>
<keyword evidence="6 8" id="KW-0472">Membrane</keyword>
<dbReference type="GO" id="GO:0005886">
    <property type="term" value="C:plasma membrane"/>
    <property type="evidence" value="ECO:0007669"/>
    <property type="project" value="TreeGrafter"/>
</dbReference>
<feature type="transmembrane region" description="Helical" evidence="8">
    <location>
        <begin position="178"/>
        <end position="199"/>
    </location>
</feature>
<dbReference type="KEGG" id="amuc:Pan181_14220"/>
<feature type="transmembrane region" description="Helical" evidence="8">
    <location>
        <begin position="419"/>
        <end position="440"/>
    </location>
</feature>
<feature type="transmembrane region" description="Helical" evidence="8">
    <location>
        <begin position="226"/>
        <end position="246"/>
    </location>
</feature>
<evidence type="ECO:0000256" key="2">
    <source>
        <dbReference type="ARBA" id="ARBA00006434"/>
    </source>
</evidence>
<feature type="transmembrane region" description="Helical" evidence="8">
    <location>
        <begin position="258"/>
        <end position="287"/>
    </location>
</feature>
<dbReference type="InterPro" id="IPR001734">
    <property type="entry name" value="Na/solute_symporter"/>
</dbReference>
<feature type="transmembrane region" description="Helical" evidence="8">
    <location>
        <begin position="318"/>
        <end position="342"/>
    </location>
</feature>
<dbReference type="Gene3D" id="1.20.1730.10">
    <property type="entry name" value="Sodium/glucose cotransporter"/>
    <property type="match status" value="1"/>
</dbReference>
<reference evidence="9 10" key="1">
    <citation type="submission" date="2019-02" db="EMBL/GenBank/DDBJ databases">
        <title>Deep-cultivation of Planctomycetes and their phenomic and genomic characterization uncovers novel biology.</title>
        <authorList>
            <person name="Wiegand S."/>
            <person name="Jogler M."/>
            <person name="Boedeker C."/>
            <person name="Pinto D."/>
            <person name="Vollmers J."/>
            <person name="Rivas-Marin E."/>
            <person name="Kohn T."/>
            <person name="Peeters S.H."/>
            <person name="Heuer A."/>
            <person name="Rast P."/>
            <person name="Oberbeckmann S."/>
            <person name="Bunk B."/>
            <person name="Jeske O."/>
            <person name="Meyerdierks A."/>
            <person name="Storesund J.E."/>
            <person name="Kallscheuer N."/>
            <person name="Luecker S."/>
            <person name="Lage O.M."/>
            <person name="Pohl T."/>
            <person name="Merkel B.J."/>
            <person name="Hornburger P."/>
            <person name="Mueller R.-W."/>
            <person name="Bruemmer F."/>
            <person name="Labrenz M."/>
            <person name="Spormann A.M."/>
            <person name="Op den Camp H."/>
            <person name="Overmann J."/>
            <person name="Amann R."/>
            <person name="Jetten M.S.M."/>
            <person name="Mascher T."/>
            <person name="Medema M.H."/>
            <person name="Devos D.P."/>
            <person name="Kaster A.-K."/>
            <person name="Ovreas L."/>
            <person name="Rohde M."/>
            <person name="Galperin M.Y."/>
            <person name="Jogler C."/>
        </authorList>
    </citation>
    <scope>NUCLEOTIDE SEQUENCE [LARGE SCALE GENOMIC DNA]</scope>
    <source>
        <strain evidence="9 10">Pan181</strain>
    </source>
</reference>
<evidence type="ECO:0000313" key="9">
    <source>
        <dbReference type="EMBL" id="QDU55236.1"/>
    </source>
</evidence>
<feature type="transmembrane region" description="Helical" evidence="8">
    <location>
        <begin position="76"/>
        <end position="94"/>
    </location>
</feature>
<proteinExistence type="inferred from homology"/>
<evidence type="ECO:0000313" key="10">
    <source>
        <dbReference type="Proteomes" id="UP000315750"/>
    </source>
</evidence>
<feature type="transmembrane region" description="Helical" evidence="8">
    <location>
        <begin position="147"/>
        <end position="166"/>
    </location>
</feature>
<dbReference type="GO" id="GO:0022857">
    <property type="term" value="F:transmembrane transporter activity"/>
    <property type="evidence" value="ECO:0007669"/>
    <property type="project" value="InterPro"/>
</dbReference>
<feature type="transmembrane region" description="Helical" evidence="8">
    <location>
        <begin position="446"/>
        <end position="464"/>
    </location>
</feature>
<dbReference type="EMBL" id="CP036278">
    <property type="protein sequence ID" value="QDU55236.1"/>
    <property type="molecule type" value="Genomic_DNA"/>
</dbReference>
<evidence type="ECO:0000256" key="1">
    <source>
        <dbReference type="ARBA" id="ARBA00004141"/>
    </source>
</evidence>
<comment type="similarity">
    <text evidence="2 7">Belongs to the sodium:solute symporter (SSF) (TC 2.A.21) family.</text>
</comment>
<dbReference type="AlphaFoldDB" id="A0A518AKL0"/>
<name>A0A518AKL0_9BACT</name>
<comment type="subcellular location">
    <subcellularLocation>
        <location evidence="1">Membrane</location>
        <topology evidence="1">Multi-pass membrane protein</topology>
    </subcellularLocation>
</comment>
<feature type="transmembrane region" description="Helical" evidence="8">
    <location>
        <begin position="393"/>
        <end position="412"/>
    </location>
</feature>
<evidence type="ECO:0000256" key="3">
    <source>
        <dbReference type="ARBA" id="ARBA00022448"/>
    </source>
</evidence>
<dbReference type="PANTHER" id="PTHR48086">
    <property type="entry name" value="SODIUM/PROLINE SYMPORTER-RELATED"/>
    <property type="match status" value="1"/>
</dbReference>
<dbReference type="PANTHER" id="PTHR48086:SF7">
    <property type="entry name" value="SODIUM-SOLUTE SYMPORTER-RELATED"/>
    <property type="match status" value="1"/>
</dbReference>
<feature type="transmembrane region" description="Helical" evidence="8">
    <location>
        <begin position="36"/>
        <end position="56"/>
    </location>
</feature>
<feature type="transmembrane region" description="Helical" evidence="8">
    <location>
        <begin position="6"/>
        <end position="24"/>
    </location>
</feature>
<sequence length="477" mass="52059">MLLIFVVLYLLASIVVGLYFARRVRGAADYAVAGRALPLSIVIGTTFATWFGSETVIGIPAKFLEGGMSDTAEDPWGAAFCLILVGLVFARPLYRFSLLTINDYFRERYGVAIELFCSVVSVLSYLGWVAAQISALGIVFSLLSDSAISPFTGMLIGTVVVLFYTLFGGMWSVAVTDFLQMIVIVICLTAIAVIASNLAGGPMRVMHEAHARNMLHFFPPLETKRILFFIGSGVTFLLGSIPQQDIFQRVMSAKSERIAVIGPIIGGSAYLVFSFIPMFIVASGYVLMPDELPVLIEQDAQHVLPTLVMEHMPHVTRVLFFGALLSAIMSTASSTILAPSTVFVQNVLKHFWPEMSDRQELLFMRTMVLLFTLLVLAYSIAMDGTSVYDLVSSSYQLPLVGAFVPLAAGLYWPRATNRGAITSIVFGLATWILFMSTSLGERFPQQLAGLGMAIFGMWLGTVLTPPQSKAERPSSEQ</sequence>
<dbReference type="OrthoDB" id="9810181at2"/>
<feature type="transmembrane region" description="Helical" evidence="8">
    <location>
        <begin position="362"/>
        <end position="381"/>
    </location>
</feature>
<dbReference type="PROSITE" id="PS50283">
    <property type="entry name" value="NA_SOLUT_SYMP_3"/>
    <property type="match status" value="1"/>
</dbReference>
<protein>
    <submittedName>
        <fullName evidence="9">Sodium/glucose cotransporter</fullName>
    </submittedName>
</protein>
<evidence type="ECO:0000256" key="4">
    <source>
        <dbReference type="ARBA" id="ARBA00022692"/>
    </source>
</evidence>
<keyword evidence="3" id="KW-0813">Transport</keyword>
<keyword evidence="5 8" id="KW-1133">Transmembrane helix</keyword>
<dbReference type="InterPro" id="IPR038377">
    <property type="entry name" value="Na/Glc_symporter_sf"/>
</dbReference>
<dbReference type="InterPro" id="IPR050277">
    <property type="entry name" value="Sodium:Solute_Symporter"/>
</dbReference>
<feature type="transmembrane region" description="Helical" evidence="8">
    <location>
        <begin position="115"/>
        <end position="141"/>
    </location>
</feature>
<dbReference type="RefSeq" id="WP_145246115.1">
    <property type="nucleotide sequence ID" value="NZ_CP036278.1"/>
</dbReference>
<dbReference type="Proteomes" id="UP000315750">
    <property type="component" value="Chromosome"/>
</dbReference>
<gene>
    <name evidence="9" type="primary">sglT_2</name>
    <name evidence="9" type="ORF">Pan181_14220</name>
</gene>
<evidence type="ECO:0000256" key="8">
    <source>
        <dbReference type="SAM" id="Phobius"/>
    </source>
</evidence>
<evidence type="ECO:0000256" key="7">
    <source>
        <dbReference type="RuleBase" id="RU362091"/>
    </source>
</evidence>
<organism evidence="9 10">
    <name type="scientific">Aeoliella mucimassa</name>
    <dbReference type="NCBI Taxonomy" id="2527972"/>
    <lineage>
        <taxon>Bacteria</taxon>
        <taxon>Pseudomonadati</taxon>
        <taxon>Planctomycetota</taxon>
        <taxon>Planctomycetia</taxon>
        <taxon>Pirellulales</taxon>
        <taxon>Lacipirellulaceae</taxon>
        <taxon>Aeoliella</taxon>
    </lineage>
</organism>